<dbReference type="GO" id="GO:0046872">
    <property type="term" value="F:metal ion binding"/>
    <property type="evidence" value="ECO:0007669"/>
    <property type="project" value="UniProtKB-KW"/>
</dbReference>
<evidence type="ECO:0000256" key="1">
    <source>
        <dbReference type="ARBA" id="ARBA00022670"/>
    </source>
</evidence>
<comment type="caution">
    <text evidence="8">The sequence shown here is derived from an EMBL/GenBank/DDBJ whole genome shotgun (WGS) entry which is preliminary data.</text>
</comment>
<protein>
    <submittedName>
        <fullName evidence="8">Peptidase M48-like protein</fullName>
    </submittedName>
</protein>
<dbReference type="GO" id="GO:0016020">
    <property type="term" value="C:membrane"/>
    <property type="evidence" value="ECO:0007669"/>
    <property type="project" value="TreeGrafter"/>
</dbReference>
<dbReference type="InterPro" id="IPR051156">
    <property type="entry name" value="Mito/Outer_Membr_Metalloprot"/>
</dbReference>
<accession>A0A4Q7VWI7</accession>
<dbReference type="CDD" id="cd07331">
    <property type="entry name" value="M48C_Oma1_like"/>
    <property type="match status" value="1"/>
</dbReference>
<feature type="domain" description="Peptidase M48" evidence="7">
    <location>
        <begin position="127"/>
        <end position="286"/>
    </location>
</feature>
<dbReference type="Pfam" id="PF01435">
    <property type="entry name" value="Peptidase_M48"/>
    <property type="match status" value="1"/>
</dbReference>
<dbReference type="GO" id="GO:0004222">
    <property type="term" value="F:metalloendopeptidase activity"/>
    <property type="evidence" value="ECO:0007669"/>
    <property type="project" value="InterPro"/>
</dbReference>
<dbReference type="PANTHER" id="PTHR22726">
    <property type="entry name" value="METALLOENDOPEPTIDASE OMA1"/>
    <property type="match status" value="1"/>
</dbReference>
<evidence type="ECO:0000256" key="2">
    <source>
        <dbReference type="ARBA" id="ARBA00022723"/>
    </source>
</evidence>
<evidence type="ECO:0000256" key="5">
    <source>
        <dbReference type="ARBA" id="ARBA00023049"/>
    </source>
</evidence>
<keyword evidence="3 6" id="KW-0378">Hydrolase</keyword>
<reference evidence="8 9" key="1">
    <citation type="submission" date="2019-02" db="EMBL/GenBank/DDBJ databases">
        <title>Genomic Encyclopedia of Type Strains, Phase IV (KMG-IV): sequencing the most valuable type-strain genomes for metagenomic binning, comparative biology and taxonomic classification.</title>
        <authorList>
            <person name="Goeker M."/>
        </authorList>
    </citation>
    <scope>NUCLEOTIDE SEQUENCE [LARGE SCALE GENOMIC DNA]</scope>
    <source>
        <strain evidence="8 9">DSM 19570</strain>
    </source>
</reference>
<keyword evidence="2" id="KW-0479">Metal-binding</keyword>
<evidence type="ECO:0000256" key="6">
    <source>
        <dbReference type="RuleBase" id="RU003983"/>
    </source>
</evidence>
<keyword evidence="5 6" id="KW-0482">Metalloprotease</keyword>
<evidence type="ECO:0000256" key="3">
    <source>
        <dbReference type="ARBA" id="ARBA00022801"/>
    </source>
</evidence>
<dbReference type="PANTHER" id="PTHR22726:SF1">
    <property type="entry name" value="METALLOENDOPEPTIDASE OMA1, MITOCHONDRIAL"/>
    <property type="match status" value="1"/>
</dbReference>
<evidence type="ECO:0000256" key="4">
    <source>
        <dbReference type="ARBA" id="ARBA00022833"/>
    </source>
</evidence>
<dbReference type="OrthoDB" id="9810445at2"/>
<dbReference type="EMBL" id="SHKP01000005">
    <property type="protein sequence ID" value="RZU01030.1"/>
    <property type="molecule type" value="Genomic_DNA"/>
</dbReference>
<keyword evidence="9" id="KW-1185">Reference proteome</keyword>
<dbReference type="InterPro" id="IPR001915">
    <property type="entry name" value="Peptidase_M48"/>
</dbReference>
<comment type="similarity">
    <text evidence="6">Belongs to the peptidase M48 family.</text>
</comment>
<keyword evidence="1 6" id="KW-0645">Protease</keyword>
<sequence>MPPLFRHHCRFCLALSCLATDAGAPPSPTRRRLLGALGAAPLAALAQPQQPPHEGVRGEVGKNSVFTNFVSAEQVERAAAPQYSQLLQQASQKGALAPENHPQLLRLRAISRQIIPHTAQWNPRAAGWRWEVNLIGSQQVNAFCMPGGKIAFFSGILQQLQLDDDEVATIMGHEMAHALREHARERIGKSTATGLGLSLGAQLLGLGSAGDLAANIGTQLLTLVYSRSDETEADLVGMELAARSGYDPKAGLSLWQKMAQAAKGAPPAWLSTHPSNSARIDDIRARLPKVEPLYAKAPKPAQRFAPMAKSAAR</sequence>
<dbReference type="Gene3D" id="3.30.2010.10">
    <property type="entry name" value="Metalloproteases ('zincins'), catalytic domain"/>
    <property type="match status" value="1"/>
</dbReference>
<dbReference type="AlphaFoldDB" id="A0A4Q7VWI7"/>
<comment type="cofactor">
    <cofactor evidence="6">
        <name>Zn(2+)</name>
        <dbReference type="ChEBI" id="CHEBI:29105"/>
    </cofactor>
    <text evidence="6">Binds 1 zinc ion per subunit.</text>
</comment>
<keyword evidence="4 6" id="KW-0862">Zinc</keyword>
<gene>
    <name evidence="8" type="ORF">EV670_1744</name>
</gene>
<dbReference type="RefSeq" id="WP_130431448.1">
    <property type="nucleotide sequence ID" value="NZ_SHKP01000005.1"/>
</dbReference>
<name>A0A4Q7VWI7_9BURK</name>
<evidence type="ECO:0000313" key="9">
    <source>
        <dbReference type="Proteomes" id="UP000293671"/>
    </source>
</evidence>
<proteinExistence type="inferred from homology"/>
<dbReference type="Proteomes" id="UP000293671">
    <property type="component" value="Unassembled WGS sequence"/>
</dbReference>
<organism evidence="8 9">
    <name type="scientific">Rivibacter subsaxonicus</name>
    <dbReference type="NCBI Taxonomy" id="457575"/>
    <lineage>
        <taxon>Bacteria</taxon>
        <taxon>Pseudomonadati</taxon>
        <taxon>Pseudomonadota</taxon>
        <taxon>Betaproteobacteria</taxon>
        <taxon>Burkholderiales</taxon>
        <taxon>Rivibacter</taxon>
    </lineage>
</organism>
<dbReference type="GO" id="GO:0051603">
    <property type="term" value="P:proteolysis involved in protein catabolic process"/>
    <property type="evidence" value="ECO:0007669"/>
    <property type="project" value="TreeGrafter"/>
</dbReference>
<evidence type="ECO:0000313" key="8">
    <source>
        <dbReference type="EMBL" id="RZU01030.1"/>
    </source>
</evidence>
<evidence type="ECO:0000259" key="7">
    <source>
        <dbReference type="Pfam" id="PF01435"/>
    </source>
</evidence>